<reference evidence="3 4" key="1">
    <citation type="submission" date="2020-12" db="EMBL/GenBank/DDBJ databases">
        <title>A novel species.</title>
        <authorList>
            <person name="Li K."/>
        </authorList>
    </citation>
    <scope>NUCLEOTIDE SEQUENCE [LARGE SCALE GENOMIC DNA]</scope>
    <source>
        <strain evidence="3 4">ZYC-3</strain>
    </source>
</reference>
<feature type="transmembrane region" description="Helical" evidence="2">
    <location>
        <begin position="538"/>
        <end position="559"/>
    </location>
</feature>
<gene>
    <name evidence="3" type="ORF">JEQ17_47155</name>
</gene>
<evidence type="ECO:0000313" key="4">
    <source>
        <dbReference type="Proteomes" id="UP000595636"/>
    </source>
</evidence>
<keyword evidence="2" id="KW-1133">Transmembrane helix</keyword>
<keyword evidence="4" id="KW-1185">Reference proteome</keyword>
<feature type="transmembrane region" description="Helical" evidence="2">
    <location>
        <begin position="433"/>
        <end position="455"/>
    </location>
</feature>
<evidence type="ECO:0008006" key="5">
    <source>
        <dbReference type="Google" id="ProtNLM"/>
    </source>
</evidence>
<evidence type="ECO:0000256" key="1">
    <source>
        <dbReference type="SAM" id="MobiDB-lite"/>
    </source>
</evidence>
<sequence length="976" mass="100555">MKVKRPVRPLRWAAVREVRALVPLLVCLAVLVALLTAVAAAGPGLLDRLAGRALASRLEQEQRAGPGILFSARFEPADSADSAAWASDLAEDLLPVTDVIANAAPDALNGGLKHDSTRVELPTLDTVTTAGQVGLGLVYASDAPGRGAYAEGRPPARSSEGSKGVEIAVSTRTRDALKLRLGQKLPLSPGALDKVQATAVVVGFFTADDTDAKGGDADSTGTKGTGTKGADAEDGHAKGAGADAKEAGGAAGGDRLWRELPLLAGPSRLPPDTAAALDWEARALVAPRTVTTLQAQAGAVLTVTWGMRLDLDTQTAARFAGEQGQGELQRLLVRYPDDARSVFCGDIADYGGMYCEIGPHPASTLQDSTQLSEVLTDFGRQWRQGRVVISFALASLLVVGLLAAAVTALLAVRRSLDAHRLQRARGASAMGLALTRAVHTAPAVLLGLAAGIAAARQLPGPAPAYRHALLVAVLIWLLLPALTWHALRDRGARTGHGPGPFAAGRRLTVEVVVLLLAAAGVLALRSRGTATDAGGPDPLLAAVPALLGLATVAVLVRCYPLPVRVLARLSARRRGVVALIALSRAAKEAPARALALLVLVVTLAGAVFGGLVAGTLAEGRREAAAWQVGADASYLGAHRSPAIAERLAQVRGVRETVRVRQLRVDPTSATSGSRYGIASLVGIDGARLRAAAPGSPAARALDTAGLTGPRPGTDIRVLATGARAGDRLTLTSHGRTLRLYVVGPLPDDVLKDAALGPVRGTTPLRQRMLLADNGDLTAIGASDFEGSALLLYGPRLDVQTLRSLVPRATHDMGAGQLRIRSEEQADAEADGMIRVLRAAHTTCTALAVLLALLALVLELLLSAEARGRTTAYLRTLGLGGRATAGLHLLQLMPMVLAAVAGGTALGLTLPALLGPALDLREFTGGPAAPTPHPDLLLTAALGTGLGVLVVAAVGVETWIGRRRGLGAVLRLGRNGD</sequence>
<evidence type="ECO:0000313" key="3">
    <source>
        <dbReference type="EMBL" id="QQM46254.1"/>
    </source>
</evidence>
<accession>A0A7T7L4E2</accession>
<name>A0A7T7L4E2_9ACTN</name>
<keyword evidence="2" id="KW-0812">Transmembrane</keyword>
<feature type="transmembrane region" description="Helical" evidence="2">
    <location>
        <begin position="935"/>
        <end position="955"/>
    </location>
</feature>
<evidence type="ECO:0000256" key="2">
    <source>
        <dbReference type="SAM" id="Phobius"/>
    </source>
</evidence>
<keyword evidence="2" id="KW-0472">Membrane</keyword>
<feature type="transmembrane region" description="Helical" evidence="2">
    <location>
        <begin position="593"/>
        <end position="617"/>
    </location>
</feature>
<dbReference type="Proteomes" id="UP000595636">
    <property type="component" value="Chromosome"/>
</dbReference>
<feature type="transmembrane region" description="Helical" evidence="2">
    <location>
        <begin position="387"/>
        <end position="412"/>
    </location>
</feature>
<feature type="region of interest" description="Disordered" evidence="1">
    <location>
        <begin position="211"/>
        <end position="250"/>
    </location>
</feature>
<feature type="transmembrane region" description="Helical" evidence="2">
    <location>
        <begin position="844"/>
        <end position="863"/>
    </location>
</feature>
<dbReference type="EMBL" id="CP066831">
    <property type="protein sequence ID" value="QQM46254.1"/>
    <property type="molecule type" value="Genomic_DNA"/>
</dbReference>
<dbReference type="KEGG" id="slf:JEQ17_47155"/>
<organism evidence="3 4">
    <name type="scientific">Streptomyces liliifuscus</name>
    <dbReference type="NCBI Taxonomy" id="2797636"/>
    <lineage>
        <taxon>Bacteria</taxon>
        <taxon>Bacillati</taxon>
        <taxon>Actinomycetota</taxon>
        <taxon>Actinomycetes</taxon>
        <taxon>Kitasatosporales</taxon>
        <taxon>Streptomycetaceae</taxon>
        <taxon>Streptomyces</taxon>
    </lineage>
</organism>
<protein>
    <recommendedName>
        <fullName evidence="5">ABC transport system permease protein</fullName>
    </recommendedName>
</protein>
<proteinExistence type="predicted"/>
<feature type="transmembrane region" description="Helical" evidence="2">
    <location>
        <begin position="884"/>
        <end position="913"/>
    </location>
</feature>
<dbReference type="AlphaFoldDB" id="A0A7T7L4E2"/>
<dbReference type="RefSeq" id="WP_200401087.1">
    <property type="nucleotide sequence ID" value="NZ_CP066831.1"/>
</dbReference>
<feature type="region of interest" description="Disordered" evidence="1">
    <location>
        <begin position="146"/>
        <end position="165"/>
    </location>
</feature>
<feature type="transmembrane region" description="Helical" evidence="2">
    <location>
        <begin position="507"/>
        <end position="526"/>
    </location>
</feature>
<feature type="transmembrane region" description="Helical" evidence="2">
    <location>
        <begin position="467"/>
        <end position="487"/>
    </location>
</feature>